<gene>
    <name evidence="1" type="ORF">A1O9_05045</name>
</gene>
<dbReference type="EMBL" id="AMGV01000003">
    <property type="protein sequence ID" value="KEF60195.1"/>
    <property type="molecule type" value="Genomic_DNA"/>
</dbReference>
<dbReference type="HOGENOM" id="CLU_2003919_0_0_1"/>
<sequence length="124" mass="13038">MGLAIYNAVFNKALTSNIRPKVAQAALSNGLLNTSIEGFIAALASGNQSSLQGIEGVTPGIITASVLALKEAYVIGFRNVFTIAAAFSVVGLDFSLFLKDPKDEFTTVIDAPILEAPVKHDWLG</sequence>
<dbReference type="GeneID" id="25279972"/>
<keyword evidence="2" id="KW-1185">Reference proteome</keyword>
<accession>A0A072PX73</accession>
<protein>
    <submittedName>
        <fullName evidence="1">Uncharacterized protein</fullName>
    </submittedName>
</protein>
<evidence type="ECO:0000313" key="2">
    <source>
        <dbReference type="Proteomes" id="UP000027920"/>
    </source>
</evidence>
<evidence type="ECO:0000313" key="1">
    <source>
        <dbReference type="EMBL" id="KEF60195.1"/>
    </source>
</evidence>
<dbReference type="AlphaFoldDB" id="A0A072PX73"/>
<comment type="caution">
    <text evidence="1">The sequence shown here is derived from an EMBL/GenBank/DDBJ whole genome shotgun (WGS) entry which is preliminary data.</text>
</comment>
<name>A0A072PX73_9EURO</name>
<dbReference type="OrthoDB" id="4161376at2759"/>
<dbReference type="VEuPathDB" id="FungiDB:A1O9_05045"/>
<organism evidence="1 2">
    <name type="scientific">Exophiala aquamarina CBS 119918</name>
    <dbReference type="NCBI Taxonomy" id="1182545"/>
    <lineage>
        <taxon>Eukaryota</taxon>
        <taxon>Fungi</taxon>
        <taxon>Dikarya</taxon>
        <taxon>Ascomycota</taxon>
        <taxon>Pezizomycotina</taxon>
        <taxon>Eurotiomycetes</taxon>
        <taxon>Chaetothyriomycetidae</taxon>
        <taxon>Chaetothyriales</taxon>
        <taxon>Herpotrichiellaceae</taxon>
        <taxon>Exophiala</taxon>
    </lineage>
</organism>
<reference evidence="1 2" key="1">
    <citation type="submission" date="2013-03" db="EMBL/GenBank/DDBJ databases">
        <title>The Genome Sequence of Exophiala aquamarina CBS 119918.</title>
        <authorList>
            <consortium name="The Broad Institute Genomics Platform"/>
            <person name="Cuomo C."/>
            <person name="de Hoog S."/>
            <person name="Gorbushina A."/>
            <person name="Walker B."/>
            <person name="Young S.K."/>
            <person name="Zeng Q."/>
            <person name="Gargeya S."/>
            <person name="Fitzgerald M."/>
            <person name="Haas B."/>
            <person name="Abouelleil A."/>
            <person name="Allen A.W."/>
            <person name="Alvarado L."/>
            <person name="Arachchi H.M."/>
            <person name="Berlin A.M."/>
            <person name="Chapman S.B."/>
            <person name="Gainer-Dewar J."/>
            <person name="Goldberg J."/>
            <person name="Griggs A."/>
            <person name="Gujja S."/>
            <person name="Hansen M."/>
            <person name="Howarth C."/>
            <person name="Imamovic A."/>
            <person name="Ireland A."/>
            <person name="Larimer J."/>
            <person name="McCowan C."/>
            <person name="Murphy C."/>
            <person name="Pearson M."/>
            <person name="Poon T.W."/>
            <person name="Priest M."/>
            <person name="Roberts A."/>
            <person name="Saif S."/>
            <person name="Shea T."/>
            <person name="Sisk P."/>
            <person name="Sykes S."/>
            <person name="Wortman J."/>
            <person name="Nusbaum C."/>
            <person name="Birren B."/>
        </authorList>
    </citation>
    <scope>NUCLEOTIDE SEQUENCE [LARGE SCALE GENOMIC DNA]</scope>
    <source>
        <strain evidence="1 2">CBS 119918</strain>
    </source>
</reference>
<dbReference type="RefSeq" id="XP_013262785.1">
    <property type="nucleotide sequence ID" value="XM_013407331.1"/>
</dbReference>
<dbReference type="Proteomes" id="UP000027920">
    <property type="component" value="Unassembled WGS sequence"/>
</dbReference>
<proteinExistence type="predicted"/>